<feature type="compositionally biased region" description="Low complexity" evidence="3">
    <location>
        <begin position="277"/>
        <end position="294"/>
    </location>
</feature>
<evidence type="ECO:0000256" key="1">
    <source>
        <dbReference type="ARBA" id="ARBA00004123"/>
    </source>
</evidence>
<reference evidence="5" key="2">
    <citation type="submission" date="2023-04" db="EMBL/GenBank/DDBJ databases">
        <authorList>
            <person name="Bruccoleri R.E."/>
            <person name="Oakeley E.J."/>
            <person name="Faust A.-M."/>
            <person name="Dessus-Babus S."/>
            <person name="Altorfer M."/>
            <person name="Burckhardt D."/>
            <person name="Oertli M."/>
            <person name="Naumann U."/>
            <person name="Petersen F."/>
            <person name="Wong J."/>
        </authorList>
    </citation>
    <scope>NUCLEOTIDE SEQUENCE</scope>
    <source>
        <strain evidence="5">GSM-AAB239-AS_SAM_17_03QT</strain>
        <tissue evidence="5">Leaf</tissue>
    </source>
</reference>
<feature type="region of interest" description="Disordered" evidence="3">
    <location>
        <begin position="277"/>
        <end position="328"/>
    </location>
</feature>
<evidence type="ECO:0000256" key="2">
    <source>
        <dbReference type="ARBA" id="ARBA00023242"/>
    </source>
</evidence>
<dbReference type="InterPro" id="IPR014002">
    <property type="entry name" value="Agenet_dom_plant"/>
</dbReference>
<evidence type="ECO:0000256" key="3">
    <source>
        <dbReference type="SAM" id="MobiDB-lite"/>
    </source>
</evidence>
<gene>
    <name evidence="5" type="ORF">M6B38_319310</name>
</gene>
<dbReference type="PANTHER" id="PTHR31917">
    <property type="entry name" value="AGENET DOMAIN-CONTAINING PROTEIN-RELATED"/>
    <property type="match status" value="1"/>
</dbReference>
<keyword evidence="2" id="KW-0539">Nucleus</keyword>
<feature type="domain" description="ENT" evidence="4">
    <location>
        <begin position="329"/>
        <end position="391"/>
    </location>
</feature>
<dbReference type="EMBL" id="JANAVB010010597">
    <property type="protein sequence ID" value="KAJ6838837.1"/>
    <property type="molecule type" value="Genomic_DNA"/>
</dbReference>
<dbReference type="Pfam" id="PF03735">
    <property type="entry name" value="ENT"/>
    <property type="match status" value="1"/>
</dbReference>
<dbReference type="GO" id="GO:0005634">
    <property type="term" value="C:nucleus"/>
    <property type="evidence" value="ECO:0007669"/>
    <property type="project" value="UniProtKB-SubCell"/>
</dbReference>
<evidence type="ECO:0000313" key="6">
    <source>
        <dbReference type="Proteomes" id="UP001140949"/>
    </source>
</evidence>
<dbReference type="SUPFAM" id="SSF158639">
    <property type="entry name" value="ENT-like"/>
    <property type="match status" value="1"/>
</dbReference>
<proteinExistence type="predicted"/>
<dbReference type="InterPro" id="IPR005491">
    <property type="entry name" value="ENT_dom"/>
</dbReference>
<dbReference type="Pfam" id="PF05641">
    <property type="entry name" value="Agenet"/>
    <property type="match status" value="1"/>
</dbReference>
<reference evidence="5" key="1">
    <citation type="journal article" date="2023" name="GigaByte">
        <title>Genome assembly of the bearded iris, Iris pallida Lam.</title>
        <authorList>
            <person name="Bruccoleri R.E."/>
            <person name="Oakeley E.J."/>
            <person name="Faust A.M.E."/>
            <person name="Altorfer M."/>
            <person name="Dessus-Babus S."/>
            <person name="Burckhardt D."/>
            <person name="Oertli M."/>
            <person name="Naumann U."/>
            <person name="Petersen F."/>
            <person name="Wong J."/>
        </authorList>
    </citation>
    <scope>NUCLEOTIDE SEQUENCE</scope>
    <source>
        <strain evidence="5">GSM-AAB239-AS_SAM_17_03QT</strain>
    </source>
</reference>
<evidence type="ECO:0000259" key="4">
    <source>
        <dbReference type="PROSITE" id="PS51138"/>
    </source>
</evidence>
<dbReference type="Gene3D" id="1.10.1240.40">
    <property type="entry name" value="ENT domain"/>
    <property type="match status" value="1"/>
</dbReference>
<dbReference type="AlphaFoldDB" id="A0AAX6HDY9"/>
<organism evidence="5 6">
    <name type="scientific">Iris pallida</name>
    <name type="common">Sweet iris</name>
    <dbReference type="NCBI Taxonomy" id="29817"/>
    <lineage>
        <taxon>Eukaryota</taxon>
        <taxon>Viridiplantae</taxon>
        <taxon>Streptophyta</taxon>
        <taxon>Embryophyta</taxon>
        <taxon>Tracheophyta</taxon>
        <taxon>Spermatophyta</taxon>
        <taxon>Magnoliopsida</taxon>
        <taxon>Liliopsida</taxon>
        <taxon>Asparagales</taxon>
        <taxon>Iridaceae</taxon>
        <taxon>Iridoideae</taxon>
        <taxon>Irideae</taxon>
        <taxon>Iris</taxon>
    </lineage>
</organism>
<protein>
    <recommendedName>
        <fullName evidence="4">ENT domain-containing protein</fullName>
    </recommendedName>
</protein>
<dbReference type="SMART" id="SM01191">
    <property type="entry name" value="ENT"/>
    <property type="match status" value="1"/>
</dbReference>
<name>A0AAX6HDY9_IRIPA</name>
<dbReference type="InterPro" id="IPR008395">
    <property type="entry name" value="Agenet-like_dom"/>
</dbReference>
<dbReference type="PROSITE" id="PS51138">
    <property type="entry name" value="ENT"/>
    <property type="match status" value="1"/>
</dbReference>
<comment type="caution">
    <text evidence="5">The sequence shown here is derived from an EMBL/GenBank/DDBJ whole genome shotgun (WGS) entry which is preliminary data.</text>
</comment>
<evidence type="ECO:0000313" key="5">
    <source>
        <dbReference type="EMBL" id="KAJ6838837.1"/>
    </source>
</evidence>
<feature type="compositionally biased region" description="Basic and acidic residues" evidence="3">
    <location>
        <begin position="198"/>
        <end position="210"/>
    </location>
</feature>
<sequence>MRFRKGNKVEVLNKRELPYGSWDVAEIVSGNGHTYHVRYTSHFPVNGLKTERVPRKAIRPCPPPTQGTGSWVSGDIVEVLEGSSWKPVEVSRVVDGGDYLFVRLLGSSREFRVGASELRLRQAWEDDEWVVLGKESQKGDGAMLVPSEIGKFSQCHPVVKKYRRDGKFLDDIDKCLKAPYWHPSSGMKKRQHFSSPRIETHDETGRETAATKKKGKRRRLAVDAVASPPKTGEKYVHASLNNNKTGLPELGMGWGDPTDETIYFSVGSLEASDLESLSSSVGSSSPSYGPYRPSNHLKAIPAQDAGLPFDDDETPSGSGGKPSPAKEGLQSEIHRLELNAYHSIMAALYASGPLSWEREDLLTNLRLMLHITNDEHLLELRHLASIKSDST</sequence>
<dbReference type="InterPro" id="IPR036142">
    <property type="entry name" value="ENT_dom-like_sf"/>
</dbReference>
<comment type="subcellular location">
    <subcellularLocation>
        <location evidence="1">Nucleus</location>
    </subcellularLocation>
</comment>
<dbReference type="PANTHER" id="PTHR31917:SF5">
    <property type="entry name" value="OS02G0204500 PROTEIN"/>
    <property type="match status" value="1"/>
</dbReference>
<keyword evidence="6" id="KW-1185">Reference proteome</keyword>
<feature type="region of interest" description="Disordered" evidence="3">
    <location>
        <begin position="186"/>
        <end position="236"/>
    </location>
</feature>
<dbReference type="Proteomes" id="UP001140949">
    <property type="component" value="Unassembled WGS sequence"/>
</dbReference>
<accession>A0AAX6HDY9</accession>
<dbReference type="SMART" id="SM00743">
    <property type="entry name" value="Agenet"/>
    <property type="match status" value="2"/>
</dbReference>